<keyword evidence="2 5" id="KW-0418">Kinase</keyword>
<dbReference type="CDD" id="cd02194">
    <property type="entry name" value="ThiL"/>
    <property type="match status" value="1"/>
</dbReference>
<feature type="binding site" evidence="2">
    <location>
        <position position="143"/>
    </location>
    <ligand>
        <name>ATP</name>
        <dbReference type="ChEBI" id="CHEBI:30616"/>
    </ligand>
</feature>
<comment type="function">
    <text evidence="2">Catalyzes the ATP-dependent phosphorylation of thiamine-monophosphate (TMP) to form thiamine-pyrophosphate (TPP), the active form of vitamin B1.</text>
</comment>
<feature type="binding site" evidence="2">
    <location>
        <position position="41"/>
    </location>
    <ligand>
        <name>Mg(2+)</name>
        <dbReference type="ChEBI" id="CHEBI:18420"/>
        <label>2</label>
    </ligand>
</feature>
<dbReference type="GO" id="GO:0005524">
    <property type="term" value="F:ATP binding"/>
    <property type="evidence" value="ECO:0007669"/>
    <property type="project" value="UniProtKB-UniRule"/>
</dbReference>
<dbReference type="UniPathway" id="UPA00060">
    <property type="reaction ID" value="UER00142"/>
</dbReference>
<feature type="binding site" evidence="2">
    <location>
        <position position="48"/>
    </location>
    <ligand>
        <name>substrate</name>
    </ligand>
</feature>
<feature type="binding site" evidence="2">
    <location>
        <position position="208"/>
    </location>
    <ligand>
        <name>Mg(2+)</name>
        <dbReference type="ChEBI" id="CHEBI:18420"/>
        <label>5</label>
    </ligand>
</feature>
<proteinExistence type="inferred from homology"/>
<dbReference type="InterPro" id="IPR036676">
    <property type="entry name" value="PurM-like_C_sf"/>
</dbReference>
<name>A0A7H9E051_ANAPH</name>
<evidence type="ECO:0000313" key="6">
    <source>
        <dbReference type="Proteomes" id="UP000510938"/>
    </source>
</evidence>
<dbReference type="PIRSF" id="PIRSF005303">
    <property type="entry name" value="Thiam_monoph_kin"/>
    <property type="match status" value="1"/>
</dbReference>
<keyword evidence="2" id="KW-0479">Metal-binding</keyword>
<feature type="binding site" evidence="2">
    <location>
        <position position="257"/>
    </location>
    <ligand>
        <name>substrate</name>
    </ligand>
</feature>
<dbReference type="InterPro" id="IPR016188">
    <property type="entry name" value="PurM-like_N"/>
</dbReference>
<gene>
    <name evidence="2 5" type="primary">thiL</name>
    <name evidence="5" type="ORF">O998_03220</name>
</gene>
<dbReference type="GO" id="GO:0009228">
    <property type="term" value="P:thiamine biosynthetic process"/>
    <property type="evidence" value="ECO:0007669"/>
    <property type="project" value="UniProtKB-KW"/>
</dbReference>
<dbReference type="SUPFAM" id="SSF56042">
    <property type="entry name" value="PurM C-terminal domain-like"/>
    <property type="match status" value="1"/>
</dbReference>
<dbReference type="InterPro" id="IPR006283">
    <property type="entry name" value="ThiL-like"/>
</dbReference>
<feature type="binding site" evidence="2">
    <location>
        <position position="313"/>
    </location>
    <ligand>
        <name>substrate</name>
    </ligand>
</feature>
<dbReference type="EC" id="2.7.4.16" evidence="2"/>
<dbReference type="Proteomes" id="UP000510938">
    <property type="component" value="Chromosome"/>
</dbReference>
<dbReference type="GO" id="GO:0009229">
    <property type="term" value="P:thiamine diphosphate biosynthetic process"/>
    <property type="evidence" value="ECO:0007669"/>
    <property type="project" value="UniProtKB-UniRule"/>
</dbReference>
<dbReference type="GO" id="GO:0009030">
    <property type="term" value="F:thiamine-phosphate kinase activity"/>
    <property type="evidence" value="ECO:0007669"/>
    <property type="project" value="UniProtKB-UniRule"/>
</dbReference>
<dbReference type="Gene3D" id="3.30.1330.10">
    <property type="entry name" value="PurM-like, N-terminal domain"/>
    <property type="match status" value="1"/>
</dbReference>
<feature type="domain" description="PurM-like C-terminal" evidence="4">
    <location>
        <begin position="147"/>
        <end position="299"/>
    </location>
</feature>
<dbReference type="Pfam" id="PF00586">
    <property type="entry name" value="AIRS"/>
    <property type="match status" value="1"/>
</dbReference>
<feature type="binding site" evidence="2">
    <location>
        <position position="117"/>
    </location>
    <ligand>
        <name>Mg(2+)</name>
        <dbReference type="ChEBI" id="CHEBI:18420"/>
        <label>1</label>
    </ligand>
</feature>
<keyword evidence="2" id="KW-0067">ATP-binding</keyword>
<feature type="binding site" evidence="2">
    <location>
        <position position="25"/>
    </location>
    <ligand>
        <name>Mg(2+)</name>
        <dbReference type="ChEBI" id="CHEBI:18420"/>
        <label>4</label>
    </ligand>
</feature>
<dbReference type="SUPFAM" id="SSF55326">
    <property type="entry name" value="PurM N-terminal domain-like"/>
    <property type="match status" value="1"/>
</dbReference>
<keyword evidence="2 5" id="KW-0808">Transferase</keyword>
<feature type="binding site" evidence="2">
    <location>
        <position position="207"/>
    </location>
    <ligand>
        <name>ATP</name>
        <dbReference type="ChEBI" id="CHEBI:30616"/>
    </ligand>
</feature>
<keyword evidence="2" id="KW-0547">Nucleotide-binding</keyword>
<evidence type="ECO:0000313" key="5">
    <source>
        <dbReference type="EMBL" id="QLL66799.1"/>
    </source>
</evidence>
<dbReference type="EMBL" id="CP046639">
    <property type="protein sequence ID" value="QLL66799.1"/>
    <property type="molecule type" value="Genomic_DNA"/>
</dbReference>
<comment type="pathway">
    <text evidence="2">Cofactor biosynthesis; thiamine diphosphate biosynthesis; thiamine diphosphate from thiamine phosphate: step 1/1.</text>
</comment>
<feature type="domain" description="PurM-like N-terminal" evidence="3">
    <location>
        <begin position="24"/>
        <end position="135"/>
    </location>
</feature>
<dbReference type="Pfam" id="PF02769">
    <property type="entry name" value="AIRS_C"/>
    <property type="match status" value="1"/>
</dbReference>
<keyword evidence="1 2" id="KW-0784">Thiamine biosynthesis</keyword>
<evidence type="ECO:0000259" key="4">
    <source>
        <dbReference type="Pfam" id="PF02769"/>
    </source>
</evidence>
<evidence type="ECO:0000259" key="3">
    <source>
        <dbReference type="Pfam" id="PF00586"/>
    </source>
</evidence>
<dbReference type="GO" id="GO:0000287">
    <property type="term" value="F:magnesium ion binding"/>
    <property type="evidence" value="ECO:0007669"/>
    <property type="project" value="UniProtKB-UniRule"/>
</dbReference>
<dbReference type="InterPro" id="IPR010918">
    <property type="entry name" value="PurM-like_C_dom"/>
</dbReference>
<keyword evidence="2" id="KW-0460">Magnesium</keyword>
<evidence type="ECO:0000256" key="1">
    <source>
        <dbReference type="ARBA" id="ARBA00022977"/>
    </source>
</evidence>
<feature type="binding site" evidence="2">
    <location>
        <position position="205"/>
    </location>
    <ligand>
        <name>Mg(2+)</name>
        <dbReference type="ChEBI" id="CHEBI:18420"/>
        <label>3</label>
    </ligand>
</feature>
<reference evidence="5 6" key="1">
    <citation type="submission" date="2019-12" db="EMBL/GenBank/DDBJ databases">
        <title>A sheep strain of Anaplasma phagocytophilum contains multiple genomes.</title>
        <authorList>
            <person name="Barbet A.F."/>
            <person name="Crosby F.L."/>
            <person name="Eskeland S."/>
            <person name="Stuen S."/>
            <person name="Granquist E.G."/>
            <person name="Munderloh U.G."/>
        </authorList>
    </citation>
    <scope>NUCLEOTIDE SEQUENCE [LARGE SCALE GENOMIC DNA]</scope>
    <source>
        <strain evidence="5 6">Norway Variant 1</strain>
    </source>
</reference>
<dbReference type="RefSeq" id="WP_180843386.1">
    <property type="nucleotide sequence ID" value="NZ_CP046639.1"/>
</dbReference>
<dbReference type="AlphaFoldDB" id="A0A7H9E051"/>
<dbReference type="InterPro" id="IPR036921">
    <property type="entry name" value="PurM-like_N_sf"/>
</dbReference>
<feature type="binding site" evidence="2">
    <location>
        <position position="69"/>
    </location>
    <ligand>
        <name>Mg(2+)</name>
        <dbReference type="ChEBI" id="CHEBI:18420"/>
        <label>2</label>
    </ligand>
</feature>
<dbReference type="PANTHER" id="PTHR30270">
    <property type="entry name" value="THIAMINE-MONOPHOSPHATE KINASE"/>
    <property type="match status" value="1"/>
</dbReference>
<sequence>MDEFQCIEKYIRPLLRSGFASENDDAAHVSSPTSSFIMTKDVLVENVHFLSHSDPFLLAKKALRVNLSDIASMGATPHSYLLGLSLPKFIDEEWWKSFCAGLQEDNSIFSIKLTGGDTTNNLADIIVISITALGIPSANILTRSNAKVGDYLYVSGTIGDAALGLLAYNKKLIGEFSYLKQRYDLPQPRVMLGTSISNVASACIDISDGLLQDIGLLCKLSGVGANLYAYEVPLSHEATAAIMQNHDLLENVLAGGDDYELAFTVPPKYCPEIEQIATNIKIPVKRIGVITREQGIRVYDRDNNLMKISKEGYSHLFLS</sequence>
<dbReference type="HAMAP" id="MF_02128">
    <property type="entry name" value="TMP_kinase"/>
    <property type="match status" value="1"/>
</dbReference>
<feature type="binding site" evidence="2">
    <location>
        <position position="69"/>
    </location>
    <ligand>
        <name>Mg(2+)</name>
        <dbReference type="ChEBI" id="CHEBI:18420"/>
        <label>4</label>
    </ligand>
</feature>
<comment type="miscellaneous">
    <text evidence="2">Reaction mechanism of ThiL seems to utilize a direct, inline transfer of the gamma-phosphate of ATP to TMP rather than a phosphorylated enzyme intermediate.</text>
</comment>
<feature type="binding site" evidence="2">
    <location>
        <position position="41"/>
    </location>
    <ligand>
        <name>Mg(2+)</name>
        <dbReference type="ChEBI" id="CHEBI:18420"/>
        <label>1</label>
    </ligand>
</feature>
<comment type="catalytic activity">
    <reaction evidence="2">
        <text>thiamine phosphate + ATP = thiamine diphosphate + ADP</text>
        <dbReference type="Rhea" id="RHEA:15913"/>
        <dbReference type="ChEBI" id="CHEBI:30616"/>
        <dbReference type="ChEBI" id="CHEBI:37575"/>
        <dbReference type="ChEBI" id="CHEBI:58937"/>
        <dbReference type="ChEBI" id="CHEBI:456216"/>
        <dbReference type="EC" id="2.7.4.16"/>
    </reaction>
</comment>
<dbReference type="NCBIfam" id="TIGR01379">
    <property type="entry name" value="thiL"/>
    <property type="match status" value="1"/>
</dbReference>
<comment type="similarity">
    <text evidence="2">Belongs to the thiamine-monophosphate kinase family.</text>
</comment>
<feature type="binding site" evidence="2">
    <location>
        <position position="69"/>
    </location>
    <ligand>
        <name>Mg(2+)</name>
        <dbReference type="ChEBI" id="CHEBI:18420"/>
        <label>3</label>
    </ligand>
</feature>
<protein>
    <recommendedName>
        <fullName evidence="2">Thiamine-monophosphate kinase</fullName>
        <shortName evidence="2">TMP kinase</shortName>
        <shortName evidence="2">Thiamine-phosphate kinase</shortName>
        <ecNumber evidence="2">2.7.4.16</ecNumber>
    </recommendedName>
</protein>
<dbReference type="PANTHER" id="PTHR30270:SF0">
    <property type="entry name" value="THIAMINE-MONOPHOSPHATE KINASE"/>
    <property type="match status" value="1"/>
</dbReference>
<feature type="binding site" evidence="2">
    <location>
        <begin position="116"/>
        <end position="117"/>
    </location>
    <ligand>
        <name>ATP</name>
        <dbReference type="ChEBI" id="CHEBI:30616"/>
    </ligand>
</feature>
<accession>A0A7H9E051</accession>
<evidence type="ECO:0000256" key="2">
    <source>
        <dbReference type="HAMAP-Rule" id="MF_02128"/>
    </source>
</evidence>
<comment type="caution">
    <text evidence="2">Lacks conserved residue(s) required for the propagation of feature annotation.</text>
</comment>
<organism evidence="5 6">
    <name type="scientific">Anaplasma phagocytophilum str. Norway variant1</name>
    <dbReference type="NCBI Taxonomy" id="1392506"/>
    <lineage>
        <taxon>Bacteria</taxon>
        <taxon>Pseudomonadati</taxon>
        <taxon>Pseudomonadota</taxon>
        <taxon>Alphaproteobacteria</taxon>
        <taxon>Rickettsiales</taxon>
        <taxon>Anaplasmataceae</taxon>
        <taxon>Anaplasma</taxon>
        <taxon>phagocytophilum group</taxon>
    </lineage>
</organism>
<feature type="binding site" evidence="2">
    <location>
        <position position="39"/>
    </location>
    <ligand>
        <name>Mg(2+)</name>
        <dbReference type="ChEBI" id="CHEBI:18420"/>
        <label>4</label>
    </ligand>
</feature>
<dbReference type="Gene3D" id="3.90.650.10">
    <property type="entry name" value="PurM-like C-terminal domain"/>
    <property type="match status" value="1"/>
</dbReference>
<feature type="binding site" evidence="2">
    <location>
        <position position="25"/>
    </location>
    <ligand>
        <name>Mg(2+)</name>
        <dbReference type="ChEBI" id="CHEBI:18420"/>
        <label>3</label>
    </ligand>
</feature>